<gene>
    <name evidence="1" type="ORF">PXEA_LOCUS9544</name>
</gene>
<sequence>MLCPLESESYSNVPGARLRNFTQRFMALVMGDDKVPPVNVEKENKTRTLRSVFNQMLHSCIESIGDPAADLCSQALQVDIDK</sequence>
<dbReference type="AlphaFoldDB" id="A0A448WNH8"/>
<dbReference type="EMBL" id="CAAALY010027154">
    <property type="protein sequence ID" value="VEL16104.1"/>
    <property type="molecule type" value="Genomic_DNA"/>
</dbReference>
<proteinExistence type="predicted"/>
<evidence type="ECO:0000313" key="1">
    <source>
        <dbReference type="EMBL" id="VEL16104.1"/>
    </source>
</evidence>
<accession>A0A448WNH8</accession>
<evidence type="ECO:0000313" key="2">
    <source>
        <dbReference type="Proteomes" id="UP000784294"/>
    </source>
</evidence>
<name>A0A448WNH8_9PLAT</name>
<organism evidence="1 2">
    <name type="scientific">Protopolystoma xenopodis</name>
    <dbReference type="NCBI Taxonomy" id="117903"/>
    <lineage>
        <taxon>Eukaryota</taxon>
        <taxon>Metazoa</taxon>
        <taxon>Spiralia</taxon>
        <taxon>Lophotrochozoa</taxon>
        <taxon>Platyhelminthes</taxon>
        <taxon>Monogenea</taxon>
        <taxon>Polyopisthocotylea</taxon>
        <taxon>Polystomatidea</taxon>
        <taxon>Polystomatidae</taxon>
        <taxon>Protopolystoma</taxon>
    </lineage>
</organism>
<dbReference type="Proteomes" id="UP000784294">
    <property type="component" value="Unassembled WGS sequence"/>
</dbReference>
<keyword evidence="2" id="KW-1185">Reference proteome</keyword>
<reference evidence="1" key="1">
    <citation type="submission" date="2018-11" db="EMBL/GenBank/DDBJ databases">
        <authorList>
            <consortium name="Pathogen Informatics"/>
        </authorList>
    </citation>
    <scope>NUCLEOTIDE SEQUENCE</scope>
</reference>
<protein>
    <submittedName>
        <fullName evidence="1">Uncharacterized protein</fullName>
    </submittedName>
</protein>
<comment type="caution">
    <text evidence="1">The sequence shown here is derived from an EMBL/GenBank/DDBJ whole genome shotgun (WGS) entry which is preliminary data.</text>
</comment>